<dbReference type="RefSeq" id="WP_400188670.1">
    <property type="nucleotide sequence ID" value="NZ_JBGORX010000009.1"/>
</dbReference>
<gene>
    <name evidence="1" type="ORF">ACD661_14955</name>
</gene>
<reference evidence="1 2" key="1">
    <citation type="submission" date="2024-08" db="EMBL/GenBank/DDBJ databases">
        <title>Draft Genome Sequence of Legionella lytica strain DSB2004, Isolated From a Fire Sprinkler System.</title>
        <authorList>
            <person name="Everhart A.D."/>
            <person name="Kidane D.T."/>
            <person name="Farone A.L."/>
            <person name="Farone M.B."/>
        </authorList>
    </citation>
    <scope>NUCLEOTIDE SEQUENCE [LARGE SCALE GENOMIC DNA]</scope>
    <source>
        <strain evidence="1 2">DSB2004</strain>
    </source>
</reference>
<dbReference type="Gene3D" id="1.20.1290.10">
    <property type="entry name" value="AhpD-like"/>
    <property type="match status" value="1"/>
</dbReference>
<dbReference type="SUPFAM" id="SSF69118">
    <property type="entry name" value="AhpD-like"/>
    <property type="match status" value="1"/>
</dbReference>
<keyword evidence="2" id="KW-1185">Reference proteome</keyword>
<accession>A0ABW8DEC7</accession>
<sequence>MSYVGLSNNGSTPFERLLGHAPHILEPWSALEEAFFKSTTFSDNFLEQVRRALAFTNQCQYCMAKAGPPDKNVEEARLLVALRFANKFAIDHQAVSEQEVNYLKDYFSEAEIIELIAFCSFISASQRFGAVLGLQEAAKYNN</sequence>
<comment type="caution">
    <text evidence="1">The sequence shown here is derived from an EMBL/GenBank/DDBJ whole genome shotgun (WGS) entry which is preliminary data.</text>
</comment>
<proteinExistence type="predicted"/>
<protein>
    <submittedName>
        <fullName evidence="1">Carboxymuconolactone decarboxylase family protein</fullName>
    </submittedName>
</protein>
<dbReference type="InterPro" id="IPR029032">
    <property type="entry name" value="AhpD-like"/>
</dbReference>
<evidence type="ECO:0000313" key="2">
    <source>
        <dbReference type="Proteomes" id="UP001615550"/>
    </source>
</evidence>
<dbReference type="EMBL" id="JBGORX010000009">
    <property type="protein sequence ID" value="MFJ1269860.1"/>
    <property type="molecule type" value="Genomic_DNA"/>
</dbReference>
<name>A0ABW8DEC7_9GAMM</name>
<organism evidence="1 2">
    <name type="scientific">Legionella lytica</name>
    <dbReference type="NCBI Taxonomy" id="96232"/>
    <lineage>
        <taxon>Bacteria</taxon>
        <taxon>Pseudomonadati</taxon>
        <taxon>Pseudomonadota</taxon>
        <taxon>Gammaproteobacteria</taxon>
        <taxon>Legionellales</taxon>
        <taxon>Legionellaceae</taxon>
        <taxon>Legionella</taxon>
    </lineage>
</organism>
<evidence type="ECO:0000313" key="1">
    <source>
        <dbReference type="EMBL" id="MFJ1269860.1"/>
    </source>
</evidence>
<dbReference type="Proteomes" id="UP001615550">
    <property type="component" value="Unassembled WGS sequence"/>
</dbReference>